<proteinExistence type="predicted"/>
<feature type="compositionally biased region" description="Basic and acidic residues" evidence="1">
    <location>
        <begin position="206"/>
        <end position="232"/>
    </location>
</feature>
<protein>
    <recommendedName>
        <fullName evidence="5">SnoaL-like domain-containing protein</fullName>
    </recommendedName>
</protein>
<evidence type="ECO:0000313" key="3">
    <source>
        <dbReference type="EMBL" id="SFQ26106.1"/>
    </source>
</evidence>
<dbReference type="AlphaFoldDB" id="A0A1I5X2R4"/>
<evidence type="ECO:0000256" key="1">
    <source>
        <dbReference type="SAM" id="MobiDB-lite"/>
    </source>
</evidence>
<feature type="signal peptide" evidence="2">
    <location>
        <begin position="1"/>
        <end position="19"/>
    </location>
</feature>
<dbReference type="InterPro" id="IPR032710">
    <property type="entry name" value="NTF2-like_dom_sf"/>
</dbReference>
<evidence type="ECO:0000256" key="2">
    <source>
        <dbReference type="SAM" id="SignalP"/>
    </source>
</evidence>
<organism evidence="3 4">
    <name type="scientific">Pseudarcicella hirudinis</name>
    <dbReference type="NCBI Taxonomy" id="1079859"/>
    <lineage>
        <taxon>Bacteria</taxon>
        <taxon>Pseudomonadati</taxon>
        <taxon>Bacteroidota</taxon>
        <taxon>Cytophagia</taxon>
        <taxon>Cytophagales</taxon>
        <taxon>Flectobacillaceae</taxon>
        <taxon>Pseudarcicella</taxon>
    </lineage>
</organism>
<sequence length="246" mass="28588">MRKLLLAFFLFTIPCSFLSAQNLVSQEDQEQIKQVISAETKLFYARKLSDWKNLWRQTPSSYWALIEKNNRFQKEGWDNISKFMEKYYQENKAASFTFKRENTNFRKVNPTYLWVTFDQTRIASDGKKDFFKELRILELIKGEWKIVNMTSIWMPGGAGIVKEEAGTGLIPKPEEKPKPIKAPEKSLKKEKTEEKPQTKKVASGRSFEKLMEESEEPEKPVEAEKPKPKEKPAAITAGNKVKKAQK</sequence>
<feature type="compositionally biased region" description="Basic and acidic residues" evidence="1">
    <location>
        <begin position="172"/>
        <end position="197"/>
    </location>
</feature>
<evidence type="ECO:0008006" key="5">
    <source>
        <dbReference type="Google" id="ProtNLM"/>
    </source>
</evidence>
<accession>A0A1I5X2R4</accession>
<reference evidence="3 4" key="1">
    <citation type="submission" date="2016-10" db="EMBL/GenBank/DDBJ databases">
        <authorList>
            <person name="de Groot N.N."/>
        </authorList>
    </citation>
    <scope>NUCLEOTIDE SEQUENCE [LARGE SCALE GENOMIC DNA]</scope>
    <source>
        <strain evidence="4">E92,LMG 26720,CCM 7988</strain>
    </source>
</reference>
<feature type="region of interest" description="Disordered" evidence="1">
    <location>
        <begin position="168"/>
        <end position="246"/>
    </location>
</feature>
<name>A0A1I5X2R4_9BACT</name>
<dbReference type="Gene3D" id="3.10.450.50">
    <property type="match status" value="1"/>
</dbReference>
<dbReference type="RefSeq" id="WP_143095270.1">
    <property type="nucleotide sequence ID" value="NZ_FOXH01000013.1"/>
</dbReference>
<gene>
    <name evidence="3" type="ORF">SAMN04515674_11391</name>
</gene>
<dbReference type="EMBL" id="FOXH01000013">
    <property type="protein sequence ID" value="SFQ26106.1"/>
    <property type="molecule type" value="Genomic_DNA"/>
</dbReference>
<feature type="chain" id="PRO_5011762622" description="SnoaL-like domain-containing protein" evidence="2">
    <location>
        <begin position="20"/>
        <end position="246"/>
    </location>
</feature>
<dbReference type="SUPFAM" id="SSF54427">
    <property type="entry name" value="NTF2-like"/>
    <property type="match status" value="1"/>
</dbReference>
<evidence type="ECO:0000313" key="4">
    <source>
        <dbReference type="Proteomes" id="UP000199306"/>
    </source>
</evidence>
<keyword evidence="4" id="KW-1185">Reference proteome</keyword>
<dbReference type="Proteomes" id="UP000199306">
    <property type="component" value="Unassembled WGS sequence"/>
</dbReference>
<dbReference type="OrthoDB" id="8432779at2"/>
<keyword evidence="2" id="KW-0732">Signal</keyword>
<dbReference type="STRING" id="1079859.SAMN04515674_11391"/>